<feature type="domain" description="Helicase C-terminal" evidence="14">
    <location>
        <begin position="462"/>
        <end position="607"/>
    </location>
</feature>
<proteinExistence type="evidence at transcript level"/>
<evidence type="ECO:0000256" key="11">
    <source>
        <dbReference type="RuleBase" id="RU000492"/>
    </source>
</evidence>
<evidence type="ECO:0000256" key="9">
    <source>
        <dbReference type="ARBA" id="ARBA00081176"/>
    </source>
</evidence>
<dbReference type="AlphaFoldDB" id="A0A173DWA0"/>
<feature type="region of interest" description="Disordered" evidence="12">
    <location>
        <begin position="1"/>
        <end position="178"/>
    </location>
</feature>
<evidence type="ECO:0000256" key="1">
    <source>
        <dbReference type="ARBA" id="ARBA00010132"/>
    </source>
</evidence>
<organism evidence="16">
    <name type="scientific">Acipenser dabryanus</name>
    <name type="common">Yangtze sturgeon</name>
    <name type="synonym">Dabry's sturgeon</name>
    <dbReference type="NCBI Taxonomy" id="62061"/>
    <lineage>
        <taxon>Eukaryota</taxon>
        <taxon>Metazoa</taxon>
        <taxon>Chordata</taxon>
        <taxon>Craniata</taxon>
        <taxon>Vertebrata</taxon>
        <taxon>Euteleostomi</taxon>
        <taxon>Actinopterygii</taxon>
        <taxon>Chondrostei</taxon>
        <taxon>Acipenseriformes</taxon>
        <taxon>Acipenseridae</taxon>
        <taxon>Acipenser</taxon>
    </lineage>
</organism>
<feature type="compositionally biased region" description="Gly residues" evidence="12">
    <location>
        <begin position="145"/>
        <end position="156"/>
    </location>
</feature>
<evidence type="ECO:0000259" key="13">
    <source>
        <dbReference type="PROSITE" id="PS51192"/>
    </source>
</evidence>
<comment type="similarity">
    <text evidence="1">Belongs to the DEAD box helicase family. DDX4/VASA subfamily.</text>
</comment>
<evidence type="ECO:0000256" key="3">
    <source>
        <dbReference type="ARBA" id="ARBA00022741"/>
    </source>
</evidence>
<name>A0A173DWA0_ACIDA</name>
<feature type="compositionally biased region" description="Acidic residues" evidence="12">
    <location>
        <begin position="1"/>
        <end position="10"/>
    </location>
</feature>
<keyword evidence="7" id="KW-0469">Meiosis</keyword>
<feature type="domain" description="DEAD-box RNA helicase Q" evidence="15">
    <location>
        <begin position="220"/>
        <end position="248"/>
    </location>
</feature>
<dbReference type="InterPro" id="IPR014001">
    <property type="entry name" value="Helicase_ATP-bd"/>
</dbReference>
<keyword evidence="3 11" id="KW-0547">Nucleotide-binding</keyword>
<evidence type="ECO:0000259" key="15">
    <source>
        <dbReference type="PROSITE" id="PS51195"/>
    </source>
</evidence>
<dbReference type="GO" id="GO:0051321">
    <property type="term" value="P:meiotic cell cycle"/>
    <property type="evidence" value="ECO:0007669"/>
    <property type="project" value="UniProtKB-KW"/>
</dbReference>
<evidence type="ECO:0000256" key="2">
    <source>
        <dbReference type="ARBA" id="ARBA00012552"/>
    </source>
</evidence>
<evidence type="ECO:0000256" key="5">
    <source>
        <dbReference type="ARBA" id="ARBA00022806"/>
    </source>
</evidence>
<dbReference type="InterPro" id="IPR011545">
    <property type="entry name" value="DEAD/DEAH_box_helicase_dom"/>
</dbReference>
<dbReference type="PANTHER" id="PTHR47958">
    <property type="entry name" value="ATP-DEPENDENT RNA HELICASE DBP3"/>
    <property type="match status" value="1"/>
</dbReference>
<dbReference type="GO" id="GO:0016787">
    <property type="term" value="F:hydrolase activity"/>
    <property type="evidence" value="ECO:0007669"/>
    <property type="project" value="UniProtKB-KW"/>
</dbReference>
<sequence length="656" mass="70816">MADEDWDDEVGTSSALSFFPNKNIMDNFGKKEDFKSNTFTAGNENSSWNNNNEKSSGFGRRGGFGNQRGADYQNGGGSFGNRGGGFRGGSSFESGGGRGREGGRGFGRGRGGFQQDNGDNDFGSSGGFGGRRGGFGSRSGDDSGEGGGRGRFGRGGSRAPSRFAREDEGGENAGPKVIYVPPPPPEEEDTIFAHYETGINFNKYDDILVDVSGNAPLAIMTFDEAGLCDTLNKNISKSGYVKPTPVQKHGIPIVLGGCDLMACAQTGSGKTAAFLLPILQQLMKDGVAASKFSELQEPEAIIVAPTRELINQIYLEARKFAYGTCVRPVVVYGGISTGYTIREVLKGCNVLCGTPGRLMDIIGRGKVGLRKLRYLVLDEADRMLDMGFEPEMRRLVASPGMPPNEERQTLLFSATYPEDIQKLAADFLKPGYIFLAVGQVGGACSDVEQNVLQVTQYSKRDKLVEMLQTTGTERTMVFVETKRKADFIATFLCQEKIPTTSIHGDREQREREQALGDFRTGKCPVLVATSVAARGLDIEHVQHVVNFDLPSSIDEYVHRIGRTGRCGNTGKAISFFDPESDTPIARSLVKVLSDAKQEVPAWLEEVAFSAHGTTGFNPRGNVFASVDSRKGPGGNRSFGNRESSQPAIAVDEDAWE</sequence>
<keyword evidence="4 11" id="KW-0378">Hydrolase</keyword>
<evidence type="ECO:0000259" key="14">
    <source>
        <dbReference type="PROSITE" id="PS51194"/>
    </source>
</evidence>
<evidence type="ECO:0000256" key="7">
    <source>
        <dbReference type="ARBA" id="ARBA00023254"/>
    </source>
</evidence>
<evidence type="ECO:0000313" key="16">
    <source>
        <dbReference type="EMBL" id="ANG60502.1"/>
    </source>
</evidence>
<dbReference type="Pfam" id="PF00271">
    <property type="entry name" value="Helicase_C"/>
    <property type="match status" value="1"/>
</dbReference>
<dbReference type="SUPFAM" id="SSF52540">
    <property type="entry name" value="P-loop containing nucleoside triphosphate hydrolases"/>
    <property type="match status" value="1"/>
</dbReference>
<feature type="compositionally biased region" description="Gly residues" evidence="12">
    <location>
        <begin position="124"/>
        <end position="137"/>
    </location>
</feature>
<dbReference type="Pfam" id="PF00270">
    <property type="entry name" value="DEAD"/>
    <property type="match status" value="1"/>
</dbReference>
<evidence type="ECO:0000256" key="12">
    <source>
        <dbReference type="SAM" id="MobiDB-lite"/>
    </source>
</evidence>
<dbReference type="FunFam" id="3.40.50.300:FF:000397">
    <property type="entry name" value="Probable ATP-dependent RNA helicase DDX4"/>
    <property type="match status" value="1"/>
</dbReference>
<reference evidence="16" key="1">
    <citation type="journal article" date="2016" name="Cell Tissue Res.">
        <title>Identification and sexually dimorphic expression of vasa isoforms in Dabry's sturgeon (Acipenser dabryanus), and functional analysis of vasa 3'-untranslated region.</title>
        <authorList>
            <person name="Ye H."/>
            <person name="Yue H.M."/>
            <person name="Yang X.G."/>
            <person name="Li C.J."/>
            <person name="Wei Q.W."/>
        </authorList>
    </citation>
    <scope>NUCLEOTIDE SEQUENCE</scope>
</reference>
<dbReference type="CDD" id="cd18052">
    <property type="entry name" value="DEADc_DDX4"/>
    <property type="match status" value="1"/>
</dbReference>
<dbReference type="GO" id="GO:0005524">
    <property type="term" value="F:ATP binding"/>
    <property type="evidence" value="ECO:0007669"/>
    <property type="project" value="UniProtKB-KW"/>
</dbReference>
<accession>A0A173DWA0</accession>
<feature type="compositionally biased region" description="Gly residues" evidence="12">
    <location>
        <begin position="74"/>
        <end position="88"/>
    </location>
</feature>
<dbReference type="InterPro" id="IPR027417">
    <property type="entry name" value="P-loop_NTPase"/>
</dbReference>
<evidence type="ECO:0000256" key="6">
    <source>
        <dbReference type="ARBA" id="ARBA00022840"/>
    </source>
</evidence>
<dbReference type="InterPro" id="IPR014014">
    <property type="entry name" value="RNA_helicase_DEAD_Q_motif"/>
</dbReference>
<dbReference type="GO" id="GO:0003724">
    <property type="term" value="F:RNA helicase activity"/>
    <property type="evidence" value="ECO:0007669"/>
    <property type="project" value="UniProtKB-EC"/>
</dbReference>
<comment type="catalytic activity">
    <reaction evidence="8">
        <text>ATP + H2O = ADP + phosphate + H(+)</text>
        <dbReference type="Rhea" id="RHEA:13065"/>
        <dbReference type="ChEBI" id="CHEBI:15377"/>
        <dbReference type="ChEBI" id="CHEBI:15378"/>
        <dbReference type="ChEBI" id="CHEBI:30616"/>
        <dbReference type="ChEBI" id="CHEBI:43474"/>
        <dbReference type="ChEBI" id="CHEBI:456216"/>
        <dbReference type="EC" id="3.6.4.13"/>
    </reaction>
</comment>
<dbReference type="SMART" id="SM00487">
    <property type="entry name" value="DEXDc"/>
    <property type="match status" value="1"/>
</dbReference>
<dbReference type="EMBL" id="KT781116">
    <property type="protein sequence ID" value="ANG60502.1"/>
    <property type="molecule type" value="mRNA"/>
</dbReference>
<evidence type="ECO:0000256" key="4">
    <source>
        <dbReference type="ARBA" id="ARBA00022801"/>
    </source>
</evidence>
<dbReference type="SMART" id="SM00490">
    <property type="entry name" value="HELICc"/>
    <property type="match status" value="1"/>
</dbReference>
<feature type="compositionally biased region" description="Polar residues" evidence="12">
    <location>
        <begin position="637"/>
        <end position="646"/>
    </location>
</feature>
<evidence type="ECO:0000256" key="8">
    <source>
        <dbReference type="ARBA" id="ARBA00047984"/>
    </source>
</evidence>
<feature type="domain" description="Helicase ATP-binding" evidence="13">
    <location>
        <begin position="251"/>
        <end position="434"/>
    </location>
</feature>
<feature type="region of interest" description="Disordered" evidence="12">
    <location>
        <begin position="623"/>
        <end position="656"/>
    </location>
</feature>
<dbReference type="CDD" id="cd18787">
    <property type="entry name" value="SF2_C_DEAD"/>
    <property type="match status" value="1"/>
</dbReference>
<feature type="short sequence motif" description="Q motif" evidence="10">
    <location>
        <begin position="220"/>
        <end position="248"/>
    </location>
</feature>
<dbReference type="EC" id="3.6.4.13" evidence="2"/>
<dbReference type="PROSITE" id="PS51195">
    <property type="entry name" value="Q_MOTIF"/>
    <property type="match status" value="1"/>
</dbReference>
<dbReference type="InterPro" id="IPR001650">
    <property type="entry name" value="Helicase_C-like"/>
</dbReference>
<dbReference type="GO" id="GO:0003676">
    <property type="term" value="F:nucleic acid binding"/>
    <property type="evidence" value="ECO:0007669"/>
    <property type="project" value="InterPro"/>
</dbReference>
<keyword evidence="5 11" id="KW-0347">Helicase</keyword>
<dbReference type="PROSITE" id="PS51194">
    <property type="entry name" value="HELICASE_CTER"/>
    <property type="match status" value="1"/>
</dbReference>
<dbReference type="PROSITE" id="PS51192">
    <property type="entry name" value="HELICASE_ATP_BIND_1"/>
    <property type="match status" value="1"/>
</dbReference>
<dbReference type="PROSITE" id="PS00039">
    <property type="entry name" value="DEAD_ATP_HELICASE"/>
    <property type="match status" value="1"/>
</dbReference>
<feature type="compositionally biased region" description="Low complexity" evidence="12">
    <location>
        <begin position="113"/>
        <end position="123"/>
    </location>
</feature>
<protein>
    <recommendedName>
        <fullName evidence="2">RNA helicase</fullName>
        <ecNumber evidence="2">3.6.4.13</ecNumber>
    </recommendedName>
    <alternativeName>
        <fullName evidence="9">DEAD box protein 4</fullName>
    </alternativeName>
</protein>
<keyword evidence="6 11" id="KW-0067">ATP-binding</keyword>
<feature type="compositionally biased region" description="Low complexity" evidence="12">
    <location>
        <begin position="43"/>
        <end position="58"/>
    </location>
</feature>
<evidence type="ECO:0000256" key="10">
    <source>
        <dbReference type="PROSITE-ProRule" id="PRU00552"/>
    </source>
</evidence>
<dbReference type="FunFam" id="3.40.50.300:FF:000008">
    <property type="entry name" value="ATP-dependent RNA helicase RhlB"/>
    <property type="match status" value="1"/>
</dbReference>
<dbReference type="Gene3D" id="3.40.50.300">
    <property type="entry name" value="P-loop containing nucleotide triphosphate hydrolases"/>
    <property type="match status" value="2"/>
</dbReference>
<dbReference type="InterPro" id="IPR000629">
    <property type="entry name" value="RNA-helicase_DEAD-box_CS"/>
</dbReference>